<dbReference type="NCBIfam" id="NF007955">
    <property type="entry name" value="PRK10674.1"/>
    <property type="match status" value="1"/>
</dbReference>
<dbReference type="SUPFAM" id="SSF48173">
    <property type="entry name" value="Cryptochrome/photolyase FAD-binding domain"/>
    <property type="match status" value="1"/>
</dbReference>
<evidence type="ECO:0000256" key="9">
    <source>
        <dbReference type="ARBA" id="ARBA00033999"/>
    </source>
</evidence>
<dbReference type="PROSITE" id="PS51645">
    <property type="entry name" value="PHR_CRY_ALPHA_BETA"/>
    <property type="match status" value="1"/>
</dbReference>
<evidence type="ECO:0000313" key="17">
    <source>
        <dbReference type="Proteomes" id="UP000216438"/>
    </source>
</evidence>
<gene>
    <name evidence="16" type="ORF">BA171_00150</name>
</gene>
<evidence type="ECO:0000256" key="1">
    <source>
        <dbReference type="ARBA" id="ARBA00001932"/>
    </source>
</evidence>
<dbReference type="InterPro" id="IPR014729">
    <property type="entry name" value="Rossmann-like_a/b/a_fold"/>
</dbReference>
<dbReference type="RefSeq" id="WP_046493828.1">
    <property type="nucleotide sequence ID" value="NZ_CP016303.1"/>
</dbReference>
<dbReference type="PROSITE" id="PS00394">
    <property type="entry name" value="DNA_PHOTOLYASES_1_1"/>
    <property type="match status" value="1"/>
</dbReference>
<evidence type="ECO:0000256" key="13">
    <source>
        <dbReference type="PIRSR" id="PIRSR602081-2"/>
    </source>
</evidence>
<comment type="catalytic activity">
    <reaction evidence="9">
        <text>cyclobutadipyrimidine (in DNA) = 2 pyrimidine residues (in DNA).</text>
        <dbReference type="EC" id="4.1.99.3"/>
    </reaction>
</comment>
<dbReference type="GO" id="GO:0000719">
    <property type="term" value="P:photoreactive repair"/>
    <property type="evidence" value="ECO:0007669"/>
    <property type="project" value="UniProtKB-ARBA"/>
</dbReference>
<feature type="site" description="Electron transfer via tryptophanyl radical" evidence="13">
    <location>
        <position position="363"/>
    </location>
</feature>
<name>A0A249DW36_9ENTR</name>
<dbReference type="GO" id="GO:0071949">
    <property type="term" value="F:FAD binding"/>
    <property type="evidence" value="ECO:0007669"/>
    <property type="project" value="TreeGrafter"/>
</dbReference>
<dbReference type="InterPro" id="IPR036155">
    <property type="entry name" value="Crypto/Photolyase_N_sf"/>
</dbReference>
<keyword evidence="6 12" id="KW-0274">FAD</keyword>
<evidence type="ECO:0000256" key="5">
    <source>
        <dbReference type="ARBA" id="ARBA00022630"/>
    </source>
</evidence>
<keyword evidence="5 12" id="KW-0285">Flavoprotein</keyword>
<evidence type="ECO:0000256" key="3">
    <source>
        <dbReference type="ARBA" id="ARBA00013149"/>
    </source>
</evidence>
<dbReference type="PROSITE" id="PS00691">
    <property type="entry name" value="DNA_PHOTOLYASES_1_2"/>
    <property type="match status" value="1"/>
</dbReference>
<evidence type="ECO:0000256" key="7">
    <source>
        <dbReference type="ARBA" id="ARBA00022991"/>
    </source>
</evidence>
<sequence length="484" mass="55881">MPTHLVWLRHDLRVTDNRALNAACQHSQAKVLAVFIATPVQWKTHNMAPRQAAFLLAHLKAVQARLAELNIPLHYHECDDFQDAVKWLIDFCDHQKVDKLFYNHQYEINESRRDHALEKKLSHQVICQGFHDAVLLPPEKVLKDNGQMYQVFTPFRRAFLKQLFLTNLSCLPVPKKRDGPQVSISLTDLSFDYPLLDFDTELFPIGEAAAQKQLTRFCNAKVSAYSHARDMPAIKGTSGLSPYLTLGILSPRQCLGCLREVFPEGIEDHKGAFDWLNELIWRDFYRHLLIAYPRLSKGHPFIGWTTFVQWHHSDSLLEKWQQGQTGYPIVDAAMRQLNTTGWMHNRLRMITASFLVKDLLIDWRLGERYFMSQLIDGDLAANNGGWQWAASTGTDAVPYFRIFNPTTQGERFDPKGEFIRHWLPELSTVPESEIHQPWSWAEKNHKQLDYPTPIVDHKQARQATLSAFATAKNLSEEMKHNHAQ</sequence>
<evidence type="ECO:0000313" key="16">
    <source>
        <dbReference type="EMBL" id="ASX25641.1"/>
    </source>
</evidence>
<protein>
    <recommendedName>
        <fullName evidence="4">Deoxyribodipyrimidine photo-lyase</fullName>
        <ecNumber evidence="3">4.1.99.3</ecNumber>
    </recommendedName>
    <alternativeName>
        <fullName evidence="8">DNA photolyase</fullName>
    </alternativeName>
    <alternativeName>
        <fullName evidence="11">Photoreactivating enzyme</fullName>
    </alternativeName>
</protein>
<comment type="function">
    <text evidence="10">Involved in repair of UV radiation-induced DNA damage. Catalyzes the light-dependent monomerization (300-600 nm) of cyclobutyl pyrimidine dimers (in cis-syn configuration), which are formed between adjacent bases on the same DNA strand upon exposure to ultraviolet radiation.</text>
</comment>
<dbReference type="Pfam" id="PF00875">
    <property type="entry name" value="DNA_photolyase"/>
    <property type="match status" value="1"/>
</dbReference>
<dbReference type="InterPro" id="IPR018394">
    <property type="entry name" value="DNA_photolyase_1_CS_C"/>
</dbReference>
<dbReference type="OrthoDB" id="9772484at2"/>
<evidence type="ECO:0000259" key="15">
    <source>
        <dbReference type="PROSITE" id="PS51645"/>
    </source>
</evidence>
<feature type="binding site" evidence="12">
    <location>
        <begin position="237"/>
        <end position="241"/>
    </location>
    <ligand>
        <name>FAD</name>
        <dbReference type="ChEBI" id="CHEBI:57692"/>
    </ligand>
</feature>
<dbReference type="InterPro" id="IPR005101">
    <property type="entry name" value="Cryptochr/Photolyase_FAD-bd"/>
</dbReference>
<dbReference type="SUPFAM" id="SSF52425">
    <property type="entry name" value="Cryptochrome/photolyase, N-terminal domain"/>
    <property type="match status" value="1"/>
</dbReference>
<comment type="cofactor">
    <cofactor evidence="12">
        <name>FAD</name>
        <dbReference type="ChEBI" id="CHEBI:57692"/>
    </cofactor>
    <text evidence="12">Binds 1 FAD per subunit.</text>
</comment>
<dbReference type="GO" id="GO:0003677">
    <property type="term" value="F:DNA binding"/>
    <property type="evidence" value="ECO:0007669"/>
    <property type="project" value="TreeGrafter"/>
</dbReference>
<accession>A0A249DW36</accession>
<comment type="similarity">
    <text evidence="2">Belongs to the DNA photolyase class-1 family.</text>
</comment>
<dbReference type="EC" id="4.1.99.3" evidence="3"/>
<dbReference type="EMBL" id="CP016303">
    <property type="protein sequence ID" value="ASX25641.1"/>
    <property type="molecule type" value="Genomic_DNA"/>
</dbReference>
<keyword evidence="7 14" id="KW-0157">Chromophore</keyword>
<dbReference type="PANTHER" id="PTHR11455:SF9">
    <property type="entry name" value="CRYPTOCHROME CIRCADIAN CLOCK 5 ISOFORM X1"/>
    <property type="match status" value="1"/>
</dbReference>
<feature type="binding site" evidence="12">
    <location>
        <position position="225"/>
    </location>
    <ligand>
        <name>FAD</name>
        <dbReference type="ChEBI" id="CHEBI:57692"/>
    </ligand>
</feature>
<feature type="binding site" evidence="12">
    <location>
        <position position="275"/>
    </location>
    <ligand>
        <name>FAD</name>
        <dbReference type="ChEBI" id="CHEBI:57692"/>
    </ligand>
</feature>
<feature type="binding site" evidence="12">
    <location>
        <begin position="376"/>
        <end position="378"/>
    </location>
    <ligand>
        <name>FAD</name>
        <dbReference type="ChEBI" id="CHEBI:57692"/>
    </ligand>
</feature>
<organism evidence="16 17">
    <name type="scientific">Candidatus Hamiltonella defensa</name>
    <name type="common">Bemisia tabaci</name>
    <dbReference type="NCBI Taxonomy" id="672795"/>
    <lineage>
        <taxon>Bacteria</taxon>
        <taxon>Pseudomonadati</taxon>
        <taxon>Pseudomonadota</taxon>
        <taxon>Gammaproteobacteria</taxon>
        <taxon>Enterobacterales</taxon>
        <taxon>Enterobacteriaceae</taxon>
        <taxon>aphid secondary symbionts</taxon>
        <taxon>Candidatus Williamhamiltonella</taxon>
    </lineage>
</organism>
<dbReference type="FunFam" id="1.10.579.10:FF:000003">
    <property type="entry name" value="Deoxyribodipyrimidine photo-lyase"/>
    <property type="match status" value="1"/>
</dbReference>
<evidence type="ECO:0000256" key="12">
    <source>
        <dbReference type="PIRSR" id="PIRSR602081-1"/>
    </source>
</evidence>
<evidence type="ECO:0000256" key="2">
    <source>
        <dbReference type="ARBA" id="ARBA00005862"/>
    </source>
</evidence>
<dbReference type="GO" id="GO:0003904">
    <property type="term" value="F:deoxyribodipyrimidine photo-lyase activity"/>
    <property type="evidence" value="ECO:0007669"/>
    <property type="project" value="UniProtKB-EC"/>
</dbReference>
<reference evidence="17" key="1">
    <citation type="submission" date="2016-06" db="EMBL/GenBank/DDBJ databases">
        <authorList>
            <person name="Chen W."/>
            <person name="Hasegawa D.K."/>
        </authorList>
    </citation>
    <scope>NUCLEOTIDE SEQUENCE [LARGE SCALE GENOMIC DNA]</scope>
    <source>
        <strain evidence="17">MEAM1</strain>
    </source>
</reference>
<evidence type="ECO:0000256" key="11">
    <source>
        <dbReference type="ARBA" id="ARBA00083107"/>
    </source>
</evidence>
<dbReference type="InterPro" id="IPR006050">
    <property type="entry name" value="DNA_photolyase_N"/>
</dbReference>
<dbReference type="Gene3D" id="3.40.50.620">
    <property type="entry name" value="HUPs"/>
    <property type="match status" value="1"/>
</dbReference>
<comment type="cofactor">
    <cofactor evidence="1">
        <name>(6R)-5,10-methylene-5,6,7,8-tetrahydrofolate</name>
        <dbReference type="ChEBI" id="CHEBI:15636"/>
    </cofactor>
</comment>
<dbReference type="GO" id="GO:0009416">
    <property type="term" value="P:response to light stimulus"/>
    <property type="evidence" value="ECO:0007669"/>
    <property type="project" value="TreeGrafter"/>
</dbReference>
<dbReference type="PANTHER" id="PTHR11455">
    <property type="entry name" value="CRYPTOCHROME"/>
    <property type="match status" value="1"/>
</dbReference>
<feature type="binding site" evidence="12">
    <location>
        <begin position="278"/>
        <end position="285"/>
    </location>
    <ligand>
        <name>FAD</name>
        <dbReference type="ChEBI" id="CHEBI:57692"/>
    </ligand>
</feature>
<reference evidence="16 17" key="2">
    <citation type="submission" date="2017-09" db="EMBL/GenBank/DDBJ databases">
        <title>The genome of whitefly Bemisia tabaci, a global crop pest, provides novel insights into virus transmission, host adaptation and insecticide resistance.</title>
        <authorList>
            <person name="Kaur N."/>
            <person name="Kliot A."/>
            <person name="Pinheiro P.V."/>
            <person name="Luan J."/>
            <person name="Zheng Y."/>
            <person name="Liu W."/>
            <person name="Sun H."/>
            <person name="Yang X."/>
            <person name="Xu Y."/>
            <person name="Luo Y."/>
            <person name="Kruse A."/>
            <person name="Fisher T.W."/>
            <person name="Nelson D.R."/>
            <person name="Elimelech M."/>
            <person name="MacCoss M."/>
            <person name="Johnson R."/>
            <person name="Cohen E."/>
            <person name="Hunter W.B."/>
            <person name="Brown J.K."/>
            <person name="Jander G."/>
            <person name="Cilia M."/>
            <person name="Douglas A.E."/>
            <person name="Ghanim M."/>
            <person name="Simmons A.M."/>
            <person name="Wintermantel W.M."/>
            <person name="Ling K.-S."/>
            <person name="Fei Z."/>
        </authorList>
    </citation>
    <scope>NUCLEOTIDE SEQUENCE [LARGE SCALE GENOMIC DNA]</scope>
    <source>
        <strain evidence="16 17">MEAM1</strain>
    </source>
</reference>
<feature type="site" description="Electron transfer via tryptophanyl radical" evidence="13">
    <location>
        <position position="386"/>
    </location>
</feature>
<feature type="domain" description="Photolyase/cryptochrome alpha/beta" evidence="15">
    <location>
        <begin position="2"/>
        <end position="135"/>
    </location>
</feature>
<evidence type="ECO:0000256" key="4">
    <source>
        <dbReference type="ARBA" id="ARBA00014046"/>
    </source>
</evidence>
<evidence type="ECO:0000256" key="8">
    <source>
        <dbReference type="ARBA" id="ARBA00031671"/>
    </source>
</evidence>
<dbReference type="InterPro" id="IPR002081">
    <property type="entry name" value="Cryptochrome/DNA_photolyase_1"/>
</dbReference>
<dbReference type="AlphaFoldDB" id="A0A249DW36"/>
<comment type="similarity">
    <text evidence="14">Belongs to the DNA photolyase family.</text>
</comment>
<dbReference type="InterPro" id="IPR036134">
    <property type="entry name" value="Crypto/Photolyase_FAD-like_sf"/>
</dbReference>
<dbReference type="PRINTS" id="PR00147">
    <property type="entry name" value="DNAPHOTLYASE"/>
</dbReference>
<evidence type="ECO:0000256" key="10">
    <source>
        <dbReference type="ARBA" id="ARBA00059220"/>
    </source>
</evidence>
<proteinExistence type="inferred from homology"/>
<dbReference type="Gene3D" id="1.25.40.80">
    <property type="match status" value="1"/>
</dbReference>
<dbReference type="Pfam" id="PF03441">
    <property type="entry name" value="FAD_binding_7"/>
    <property type="match status" value="1"/>
</dbReference>
<feature type="site" description="Electron transfer via tryptophanyl radical" evidence="13">
    <location>
        <position position="310"/>
    </location>
</feature>
<dbReference type="Gene3D" id="1.10.579.10">
    <property type="entry name" value="DNA Cyclobutane Dipyrimidine Photolyase, subunit A, domain 3"/>
    <property type="match status" value="1"/>
</dbReference>
<evidence type="ECO:0000256" key="6">
    <source>
        <dbReference type="ARBA" id="ARBA00022827"/>
    </source>
</evidence>
<keyword evidence="16" id="KW-0456">Lyase</keyword>
<dbReference type="Proteomes" id="UP000216438">
    <property type="component" value="Chromosome"/>
</dbReference>
<evidence type="ECO:0000256" key="14">
    <source>
        <dbReference type="RuleBase" id="RU004182"/>
    </source>
</evidence>